<evidence type="ECO:0000256" key="2">
    <source>
        <dbReference type="SAM" id="SignalP"/>
    </source>
</evidence>
<feature type="signal peptide" evidence="2">
    <location>
        <begin position="1"/>
        <end position="19"/>
    </location>
</feature>
<name>V4AQY3_LOTGI</name>
<feature type="region of interest" description="Disordered" evidence="1">
    <location>
        <begin position="40"/>
        <end position="61"/>
    </location>
</feature>
<evidence type="ECO:0000313" key="4">
    <source>
        <dbReference type="Proteomes" id="UP000030746"/>
    </source>
</evidence>
<keyword evidence="4" id="KW-1185">Reference proteome</keyword>
<dbReference type="GeneID" id="20251152"/>
<dbReference type="EMBL" id="KB200972">
    <property type="protein sequence ID" value="ESO99657.1"/>
    <property type="molecule type" value="Genomic_DNA"/>
</dbReference>
<sequence>MQLYTVLSSIILCSVVVWTAPLAENEIELAKRAKETIMYGNQQNSPRRVKKNDPSLTKDVSNDADLKGHVIAMPARDVPADAVKEDNLPPTDVESDASTEVQASDSNIPLKPDTEDNKSDVTESPTEDIDPDVQDMLQSDSMVNSEEDADDEPVEDSVNVPALPGQNEDQLANWYHYLLQYGKNII</sequence>
<dbReference type="AlphaFoldDB" id="V4AQY3"/>
<feature type="compositionally biased region" description="Polar residues" evidence="1">
    <location>
        <begin position="96"/>
        <end position="107"/>
    </location>
</feature>
<organism evidence="3 4">
    <name type="scientific">Lottia gigantea</name>
    <name type="common">Giant owl limpet</name>
    <dbReference type="NCBI Taxonomy" id="225164"/>
    <lineage>
        <taxon>Eukaryota</taxon>
        <taxon>Metazoa</taxon>
        <taxon>Spiralia</taxon>
        <taxon>Lophotrochozoa</taxon>
        <taxon>Mollusca</taxon>
        <taxon>Gastropoda</taxon>
        <taxon>Patellogastropoda</taxon>
        <taxon>Lottioidea</taxon>
        <taxon>Lottiidae</taxon>
        <taxon>Lottia</taxon>
    </lineage>
</organism>
<dbReference type="CTD" id="20251152"/>
<dbReference type="Proteomes" id="UP000030746">
    <property type="component" value="Unassembled WGS sequence"/>
</dbReference>
<feature type="compositionally biased region" description="Acidic residues" evidence="1">
    <location>
        <begin position="145"/>
        <end position="155"/>
    </location>
</feature>
<proteinExistence type="predicted"/>
<gene>
    <name evidence="3" type="ORF">LOTGIDRAFT_239738</name>
</gene>
<feature type="region of interest" description="Disordered" evidence="1">
    <location>
        <begin position="75"/>
        <end position="165"/>
    </location>
</feature>
<evidence type="ECO:0000256" key="1">
    <source>
        <dbReference type="SAM" id="MobiDB-lite"/>
    </source>
</evidence>
<reference evidence="3 4" key="1">
    <citation type="journal article" date="2013" name="Nature">
        <title>Insights into bilaterian evolution from three spiralian genomes.</title>
        <authorList>
            <person name="Simakov O."/>
            <person name="Marletaz F."/>
            <person name="Cho S.J."/>
            <person name="Edsinger-Gonzales E."/>
            <person name="Havlak P."/>
            <person name="Hellsten U."/>
            <person name="Kuo D.H."/>
            <person name="Larsson T."/>
            <person name="Lv J."/>
            <person name="Arendt D."/>
            <person name="Savage R."/>
            <person name="Osoegawa K."/>
            <person name="de Jong P."/>
            <person name="Grimwood J."/>
            <person name="Chapman J.A."/>
            <person name="Shapiro H."/>
            <person name="Aerts A."/>
            <person name="Otillar R.P."/>
            <person name="Terry A.Y."/>
            <person name="Boore J.L."/>
            <person name="Grigoriev I.V."/>
            <person name="Lindberg D.R."/>
            <person name="Seaver E.C."/>
            <person name="Weisblat D.A."/>
            <person name="Putnam N.H."/>
            <person name="Rokhsar D.S."/>
        </authorList>
    </citation>
    <scope>NUCLEOTIDE SEQUENCE [LARGE SCALE GENOMIC DNA]</scope>
</reference>
<dbReference type="HOGENOM" id="CLU_1456006_0_0_1"/>
<dbReference type="KEGG" id="lgi:LOTGIDRAFT_239738"/>
<feature type="chain" id="PRO_5004716240" evidence="2">
    <location>
        <begin position="20"/>
        <end position="186"/>
    </location>
</feature>
<accession>V4AQY3</accession>
<keyword evidence="2" id="KW-0732">Signal</keyword>
<feature type="compositionally biased region" description="Basic and acidic residues" evidence="1">
    <location>
        <begin position="78"/>
        <end position="87"/>
    </location>
</feature>
<protein>
    <submittedName>
        <fullName evidence="3">Uncharacterized protein</fullName>
    </submittedName>
</protein>
<dbReference type="OrthoDB" id="6150713at2759"/>
<dbReference type="RefSeq" id="XP_009049655.1">
    <property type="nucleotide sequence ID" value="XM_009051407.1"/>
</dbReference>
<feature type="compositionally biased region" description="Basic and acidic residues" evidence="1">
    <location>
        <begin position="112"/>
        <end position="121"/>
    </location>
</feature>
<evidence type="ECO:0000313" key="3">
    <source>
        <dbReference type="EMBL" id="ESO99657.1"/>
    </source>
</evidence>